<protein>
    <submittedName>
        <fullName evidence="2">Uncharacterized protein</fullName>
    </submittedName>
</protein>
<organism evidence="2 3">
    <name type="scientific">Gossypium arboreum</name>
    <name type="common">Tree cotton</name>
    <name type="synonym">Gossypium nanking</name>
    <dbReference type="NCBI Taxonomy" id="29729"/>
    <lineage>
        <taxon>Eukaryota</taxon>
        <taxon>Viridiplantae</taxon>
        <taxon>Streptophyta</taxon>
        <taxon>Embryophyta</taxon>
        <taxon>Tracheophyta</taxon>
        <taxon>Spermatophyta</taxon>
        <taxon>Magnoliopsida</taxon>
        <taxon>eudicotyledons</taxon>
        <taxon>Gunneridae</taxon>
        <taxon>Pentapetalae</taxon>
        <taxon>rosids</taxon>
        <taxon>malvids</taxon>
        <taxon>Malvales</taxon>
        <taxon>Malvaceae</taxon>
        <taxon>Malvoideae</taxon>
        <taxon>Gossypium</taxon>
    </lineage>
</organism>
<accession>A0ABR0Q924</accession>
<evidence type="ECO:0000313" key="2">
    <source>
        <dbReference type="EMBL" id="KAK5835694.1"/>
    </source>
</evidence>
<evidence type="ECO:0000256" key="1">
    <source>
        <dbReference type="SAM" id="SignalP"/>
    </source>
</evidence>
<proteinExistence type="predicted"/>
<name>A0ABR0Q924_GOSAR</name>
<keyword evidence="3" id="KW-1185">Reference proteome</keyword>
<feature type="signal peptide" evidence="1">
    <location>
        <begin position="1"/>
        <end position="17"/>
    </location>
</feature>
<reference evidence="2 3" key="1">
    <citation type="submission" date="2023-03" db="EMBL/GenBank/DDBJ databases">
        <title>WGS of Gossypium arboreum.</title>
        <authorList>
            <person name="Yu D."/>
        </authorList>
    </citation>
    <scope>NUCLEOTIDE SEQUENCE [LARGE SCALE GENOMIC DNA]</scope>
    <source>
        <tissue evidence="2">Leaf</tissue>
    </source>
</reference>
<sequence length="85" mass="9820">MCEVVLLVLLLEKEVQAELILSLQVPFAKAGMLDFDVHFPSKVDWEEFVEEWKNSNRLYFIENPTEKSVAPTAGHEGDRNERVDE</sequence>
<feature type="chain" id="PRO_5047206743" evidence="1">
    <location>
        <begin position="18"/>
        <end position="85"/>
    </location>
</feature>
<gene>
    <name evidence="2" type="ORF">PVK06_011392</name>
</gene>
<keyword evidence="1" id="KW-0732">Signal</keyword>
<dbReference type="EMBL" id="JARKNE010000004">
    <property type="protein sequence ID" value="KAK5835694.1"/>
    <property type="molecule type" value="Genomic_DNA"/>
</dbReference>
<evidence type="ECO:0000313" key="3">
    <source>
        <dbReference type="Proteomes" id="UP001358586"/>
    </source>
</evidence>
<comment type="caution">
    <text evidence="2">The sequence shown here is derived from an EMBL/GenBank/DDBJ whole genome shotgun (WGS) entry which is preliminary data.</text>
</comment>
<dbReference type="Proteomes" id="UP001358586">
    <property type="component" value="Chromosome 4"/>
</dbReference>